<dbReference type="SFLD" id="SFLDS00019">
    <property type="entry name" value="Glutathione_Transferase_(cytos"/>
    <property type="match status" value="1"/>
</dbReference>
<dbReference type="PIRSF" id="PIRSF015753">
    <property type="entry name" value="GST"/>
    <property type="match status" value="1"/>
</dbReference>
<dbReference type="PANTHER" id="PTHR32419">
    <property type="entry name" value="GLUTATHIONYL-HYDROQUINONE REDUCTASE"/>
    <property type="match status" value="1"/>
</dbReference>
<dbReference type="GO" id="GO:0004364">
    <property type="term" value="F:glutathione transferase activity"/>
    <property type="evidence" value="ECO:0007669"/>
    <property type="project" value="InterPro"/>
</dbReference>
<evidence type="ECO:0000313" key="5">
    <source>
        <dbReference type="EMBL" id="XBS54673.1"/>
    </source>
</evidence>
<dbReference type="InterPro" id="IPR047047">
    <property type="entry name" value="GST_Omega-like_C"/>
</dbReference>
<dbReference type="PANTHER" id="PTHR32419:SF6">
    <property type="entry name" value="GLUTATHIONE S-TRANSFERASE OMEGA-LIKE 1-RELATED"/>
    <property type="match status" value="1"/>
</dbReference>
<feature type="binding site" evidence="2">
    <location>
        <begin position="123"/>
        <end position="126"/>
    </location>
    <ligand>
        <name>glutathione</name>
        <dbReference type="ChEBI" id="CHEBI:57925"/>
    </ligand>
</feature>
<accession>A0AAU7PQX5</accession>
<evidence type="ECO:0000256" key="1">
    <source>
        <dbReference type="PIRSR" id="PIRSR015753-1"/>
    </source>
</evidence>
<name>A0AAU7PQX5_9FIRM</name>
<dbReference type="RefSeq" id="WP_349947365.1">
    <property type="nucleotide sequence ID" value="NZ_CP157940.1"/>
</dbReference>
<protein>
    <submittedName>
        <fullName evidence="5">Glutathione S-transferase C-terminal domain-containing protein</fullName>
    </submittedName>
</protein>
<evidence type="ECO:0000256" key="2">
    <source>
        <dbReference type="PIRSR" id="PIRSR015753-2"/>
    </source>
</evidence>
<dbReference type="CDD" id="cd03190">
    <property type="entry name" value="GST_C_Omega_like"/>
    <property type="match status" value="1"/>
</dbReference>
<dbReference type="PROSITE" id="PS50405">
    <property type="entry name" value="GST_CTER"/>
    <property type="match status" value="1"/>
</dbReference>
<feature type="domain" description="GST C-terminal" evidence="4">
    <location>
        <begin position="166"/>
        <end position="290"/>
    </location>
</feature>
<dbReference type="InterPro" id="IPR040079">
    <property type="entry name" value="Glutathione_S-Trfase"/>
</dbReference>
<dbReference type="InterPro" id="IPR010987">
    <property type="entry name" value="Glutathione-S-Trfase_C-like"/>
</dbReference>
<feature type="binding site" evidence="2">
    <location>
        <position position="91"/>
    </location>
    <ligand>
        <name>glutathione</name>
        <dbReference type="ChEBI" id="CHEBI:57925"/>
    </ligand>
</feature>
<feature type="active site" description="Nucleophile" evidence="1">
    <location>
        <position position="58"/>
    </location>
</feature>
<dbReference type="Gene3D" id="1.20.1050.10">
    <property type="match status" value="1"/>
</dbReference>
<dbReference type="GO" id="GO:0005737">
    <property type="term" value="C:cytoplasm"/>
    <property type="evidence" value="ECO:0007669"/>
    <property type="project" value="TreeGrafter"/>
</dbReference>
<dbReference type="AlphaFoldDB" id="A0AAU7PQX5"/>
<dbReference type="InterPro" id="IPR036249">
    <property type="entry name" value="Thioredoxin-like_sf"/>
</dbReference>
<dbReference type="SFLD" id="SFLDG01148">
    <property type="entry name" value="Xi_(cytGST)"/>
    <property type="match status" value="1"/>
</dbReference>
<dbReference type="InterPro" id="IPR036282">
    <property type="entry name" value="Glutathione-S-Trfase_C_sf"/>
</dbReference>
<dbReference type="EMBL" id="CP157940">
    <property type="protein sequence ID" value="XBS54673.1"/>
    <property type="molecule type" value="Genomic_DNA"/>
</dbReference>
<feature type="active site" description="Proton donor/acceptor" evidence="1">
    <location>
        <position position="189"/>
    </location>
</feature>
<proteinExistence type="predicted"/>
<feature type="site" description="Lowers pKa of active site Cys" evidence="3">
    <location>
        <position position="247"/>
    </location>
</feature>
<dbReference type="InterPro" id="IPR016639">
    <property type="entry name" value="GST_Omega/GSH"/>
</dbReference>
<evidence type="ECO:0000256" key="3">
    <source>
        <dbReference type="PIRSR" id="PIRSR015753-3"/>
    </source>
</evidence>
<dbReference type="SUPFAM" id="SSF47616">
    <property type="entry name" value="GST C-terminal domain-like"/>
    <property type="match status" value="1"/>
</dbReference>
<gene>
    <name evidence="5" type="ORF">ABFV83_02440</name>
</gene>
<evidence type="ECO:0000259" key="4">
    <source>
        <dbReference type="PROSITE" id="PS50405"/>
    </source>
</evidence>
<dbReference type="Gene3D" id="3.40.30.10">
    <property type="entry name" value="Glutaredoxin"/>
    <property type="match status" value="1"/>
</dbReference>
<reference evidence="5" key="1">
    <citation type="submission" date="2024-06" db="EMBL/GenBank/DDBJ databases">
        <title>Lacrimispora cavernae sp. nov., a novel anaerobe isolated from bat guano pile inside a cave.</title>
        <authorList>
            <person name="Miller S.L."/>
            <person name="Lu N."/>
            <person name="King J."/>
            <person name="Sankaranarayanan K."/>
            <person name="Lawson P.A."/>
        </authorList>
    </citation>
    <scope>NUCLEOTIDE SEQUENCE</scope>
    <source>
        <strain evidence="5">BS-2</strain>
    </source>
</reference>
<dbReference type="SFLD" id="SFLDG01206">
    <property type="entry name" value="Xi.1"/>
    <property type="match status" value="1"/>
</dbReference>
<dbReference type="SUPFAM" id="SSF52833">
    <property type="entry name" value="Thioredoxin-like"/>
    <property type="match status" value="1"/>
</dbReference>
<dbReference type="Pfam" id="PF13410">
    <property type="entry name" value="GST_C_2"/>
    <property type="match status" value="1"/>
</dbReference>
<organism evidence="5">
    <name type="scientific">Lacrimispora sp. BS-2</name>
    <dbReference type="NCBI Taxonomy" id="3151850"/>
    <lineage>
        <taxon>Bacteria</taxon>
        <taxon>Bacillati</taxon>
        <taxon>Bacillota</taxon>
        <taxon>Clostridia</taxon>
        <taxon>Lachnospirales</taxon>
        <taxon>Lachnospiraceae</taxon>
        <taxon>Lacrimispora</taxon>
    </lineage>
</organism>
<sequence>MAIEERFGKVATTEDTHEVSETGAFVRQDNYFVTPFGQGEGELPVEAGRYRLIWTPLCPWATRQIIALKLLGLEDVISVGKVSPVRTENGWEFSLDEGGVDPVLKIRYLPEVYAATDPGYEGRATVPAVVDLKTGKVVNNDYHRLTNYWETVWKPFHKPGAPDLYPQDLRQEIDELNEILFHEVNNGVYKAGFAQSQKEYETAYEVVFQRLDWLEERLSKGRYLFGDRLTDSDIRLFVTLARFDVAYYFSHKTNRNRIADFDNLWNYAKDLYTIPAFKEATDFDSIKRGYLLGNHGHNPYNILPLGPDVSIWEEPNNREEKFRKGRAF</sequence>
<feature type="site" description="Lowers pKa of active site Cys" evidence="3">
    <location>
        <position position="290"/>
    </location>
</feature>